<evidence type="ECO:0000313" key="9">
    <source>
        <dbReference type="EMBL" id="ATX66637.1"/>
    </source>
</evidence>
<feature type="domain" description="ABC transmembrane type-1" evidence="8">
    <location>
        <begin position="361"/>
        <end position="548"/>
    </location>
</feature>
<dbReference type="GO" id="GO:0055085">
    <property type="term" value="P:transmembrane transport"/>
    <property type="evidence" value="ECO:0007669"/>
    <property type="project" value="InterPro"/>
</dbReference>
<dbReference type="AlphaFoldDB" id="A0A2K8KB29"/>
<feature type="transmembrane region" description="Helical" evidence="7">
    <location>
        <begin position="478"/>
        <end position="498"/>
    </location>
</feature>
<feature type="transmembrane region" description="Helical" evidence="7">
    <location>
        <begin position="252"/>
        <end position="276"/>
    </location>
</feature>
<keyword evidence="2" id="KW-0813">Transport</keyword>
<evidence type="ECO:0000256" key="7">
    <source>
        <dbReference type="SAM" id="Phobius"/>
    </source>
</evidence>
<comment type="subcellular location">
    <subcellularLocation>
        <location evidence="1">Cell membrane</location>
        <topology evidence="1">Multi-pass membrane protein</topology>
    </subcellularLocation>
</comment>
<feature type="transmembrane region" description="Helical" evidence="7">
    <location>
        <begin position="66"/>
        <end position="89"/>
    </location>
</feature>
<feature type="transmembrane region" description="Helical" evidence="7">
    <location>
        <begin position="426"/>
        <end position="444"/>
    </location>
</feature>
<keyword evidence="4 7" id="KW-0812">Transmembrane</keyword>
<dbReference type="InterPro" id="IPR035906">
    <property type="entry name" value="MetI-like_sf"/>
</dbReference>
<keyword evidence="6 7" id="KW-0472">Membrane</keyword>
<keyword evidence="3" id="KW-1003">Cell membrane</keyword>
<sequence length="562" mass="58891">MALASKPAHFGLWAALALLSLPVLAGLVGVIGPAFGYLPALGGTGLSLAPWRALLAWPGLGQAMRLSIVTGMLATALSLVLTLLIVAAWQGTRSFTWITRALAPLLSLPHAAAAFGLAYLIAPSGWIARGLSPWATGWERPPDLLIVNDPWGLALVAGLVIKEVPFLLLMTLAALPQTDSLRSQMVARSLGYGRVTGWLKAVAPRVYAQIRLPVYAVLAYSMSVVDVALILGPTRPPTLAVQILDWITHPDLAMRFQAAAGALLQLALVLGALAAWRLAEGLVARWGSGWAAAGGRGVAADKLLRPIGAAGALAIGLAVGLGLAGLLVWSFAGLWRFPSLLPDIWTLRNWAGQSDNLRRIGMDTALIASGATLVALLLSIAALQAQNTGRTRGLGLIYLPLVVPQIAFLPGLATFALLLGADGTRMAVMAVHLVFVLPYVYLTLADPWRAWDARAGVAAAALGARPARVLWSVRLPMLTRALLIAGAVGFATSVAQYLPTVLIGAGRVSTVTTEAVALASSGNRRLIGVWAVVQMALPMAVFAICLAVPALLFRNRRGMQIA</sequence>
<gene>
    <name evidence="9" type="ORF">BG454_13110</name>
</gene>
<dbReference type="SUPFAM" id="SSF161098">
    <property type="entry name" value="MetI-like"/>
    <property type="match status" value="2"/>
</dbReference>
<dbReference type="OrthoDB" id="7852521at2"/>
<protein>
    <submittedName>
        <fullName evidence="9">ABC transporter permease</fullName>
    </submittedName>
</protein>
<evidence type="ECO:0000256" key="1">
    <source>
        <dbReference type="ARBA" id="ARBA00004651"/>
    </source>
</evidence>
<dbReference type="PROSITE" id="PS50928">
    <property type="entry name" value="ABC_TM1"/>
    <property type="match status" value="2"/>
</dbReference>
<organism evidence="9 10">
    <name type="scientific">Roseinatronobacter bogoriensis subsp. barguzinensis</name>
    <dbReference type="NCBI Taxonomy" id="441209"/>
    <lineage>
        <taxon>Bacteria</taxon>
        <taxon>Pseudomonadati</taxon>
        <taxon>Pseudomonadota</taxon>
        <taxon>Alphaproteobacteria</taxon>
        <taxon>Rhodobacterales</taxon>
        <taxon>Paracoccaceae</taxon>
        <taxon>Roseinatronobacter</taxon>
    </lineage>
</organism>
<dbReference type="STRING" id="441209.GCA_001870665_02404"/>
<evidence type="ECO:0000256" key="2">
    <source>
        <dbReference type="ARBA" id="ARBA00022448"/>
    </source>
</evidence>
<dbReference type="KEGG" id="rbg:BG454_13110"/>
<feature type="transmembrane region" description="Helical" evidence="7">
    <location>
        <begin position="395"/>
        <end position="420"/>
    </location>
</feature>
<dbReference type="Gene3D" id="1.10.3720.10">
    <property type="entry name" value="MetI-like"/>
    <property type="match status" value="2"/>
</dbReference>
<dbReference type="EMBL" id="CP024899">
    <property type="protein sequence ID" value="ATX66637.1"/>
    <property type="molecule type" value="Genomic_DNA"/>
</dbReference>
<reference evidence="9 10" key="1">
    <citation type="submission" date="2017-11" db="EMBL/GenBank/DDBJ databases">
        <title>Revised Sequence and Annotation of the Rhodobaca barguzinensis strain alga05 Genome.</title>
        <authorList>
            <person name="Kopejtka K."/>
            <person name="Tomasch J.M."/>
            <person name="Bunk B."/>
            <person name="Koblizek M."/>
        </authorList>
    </citation>
    <scope>NUCLEOTIDE SEQUENCE [LARGE SCALE GENOMIC DNA]</scope>
    <source>
        <strain evidence="10">alga05</strain>
    </source>
</reference>
<evidence type="ECO:0000256" key="5">
    <source>
        <dbReference type="ARBA" id="ARBA00022989"/>
    </source>
</evidence>
<name>A0A2K8KB29_9RHOB</name>
<proteinExistence type="predicted"/>
<dbReference type="InterPro" id="IPR000515">
    <property type="entry name" value="MetI-like"/>
</dbReference>
<dbReference type="GO" id="GO:0005886">
    <property type="term" value="C:plasma membrane"/>
    <property type="evidence" value="ECO:0007669"/>
    <property type="project" value="UniProtKB-SubCell"/>
</dbReference>
<dbReference type="PANTHER" id="PTHR30183">
    <property type="entry name" value="MOLYBDENUM TRANSPORT SYSTEM PERMEASE PROTEIN MODB"/>
    <property type="match status" value="1"/>
</dbReference>
<dbReference type="PANTHER" id="PTHR30183:SF6">
    <property type="entry name" value="INNER MEMBRANE ABC TRANSPORTER PERMEASE PROTEIN YNJC"/>
    <property type="match status" value="1"/>
</dbReference>
<dbReference type="Proteomes" id="UP000228948">
    <property type="component" value="Chromosome"/>
</dbReference>
<feature type="transmembrane region" description="Helical" evidence="7">
    <location>
        <begin position="527"/>
        <end position="553"/>
    </location>
</feature>
<feature type="transmembrane region" description="Helical" evidence="7">
    <location>
        <begin position="101"/>
        <end position="122"/>
    </location>
</feature>
<evidence type="ECO:0000256" key="4">
    <source>
        <dbReference type="ARBA" id="ARBA00022692"/>
    </source>
</evidence>
<keyword evidence="5 7" id="KW-1133">Transmembrane helix</keyword>
<dbReference type="RefSeq" id="WP_071481128.1">
    <property type="nucleotide sequence ID" value="NZ_CP024899.1"/>
</dbReference>
<evidence type="ECO:0000313" key="10">
    <source>
        <dbReference type="Proteomes" id="UP000228948"/>
    </source>
</evidence>
<evidence type="ECO:0000259" key="8">
    <source>
        <dbReference type="PROSITE" id="PS50928"/>
    </source>
</evidence>
<evidence type="ECO:0000256" key="6">
    <source>
        <dbReference type="ARBA" id="ARBA00023136"/>
    </source>
</evidence>
<feature type="transmembrane region" description="Helical" evidence="7">
    <location>
        <begin position="364"/>
        <end position="383"/>
    </location>
</feature>
<accession>A0A2K8KB29</accession>
<feature type="transmembrane region" description="Helical" evidence="7">
    <location>
        <begin position="151"/>
        <end position="175"/>
    </location>
</feature>
<evidence type="ECO:0000256" key="3">
    <source>
        <dbReference type="ARBA" id="ARBA00022475"/>
    </source>
</evidence>
<feature type="domain" description="ABC transmembrane type-1" evidence="8">
    <location>
        <begin position="60"/>
        <end position="275"/>
    </location>
</feature>
<keyword evidence="10" id="KW-1185">Reference proteome</keyword>
<feature type="transmembrane region" description="Helical" evidence="7">
    <location>
        <begin position="312"/>
        <end position="332"/>
    </location>
</feature>
<feature type="transmembrane region" description="Helical" evidence="7">
    <location>
        <begin position="212"/>
        <end position="232"/>
    </location>
</feature>